<reference evidence="2" key="1">
    <citation type="journal article" date="2012" name="Stand. Genomic Sci.">
        <title>Genome sequence of the Antarctic rhodopsins-containing flavobacterium Gillisia limnaea type strain (R-8282(T)).</title>
        <authorList>
            <person name="Riedel T."/>
            <person name="Held B."/>
            <person name="Nolan M."/>
            <person name="Lucas S."/>
            <person name="Lapidus A."/>
            <person name="Tice H."/>
            <person name="Del Rio T.G."/>
            <person name="Cheng J.F."/>
            <person name="Han C."/>
            <person name="Tapia R."/>
            <person name="Goodwin L.A."/>
            <person name="Pitluck S."/>
            <person name="Liolios K."/>
            <person name="Mavromatis K."/>
            <person name="Pagani I."/>
            <person name="Ivanova N."/>
            <person name="Mikhailova N."/>
            <person name="Pati A."/>
            <person name="Chen A."/>
            <person name="Palaniappan K."/>
            <person name="Land M."/>
            <person name="Rohde M."/>
            <person name="Tindall B.J."/>
            <person name="Detter J.C."/>
            <person name="Goker M."/>
            <person name="Bristow J."/>
            <person name="Eisen J.A."/>
            <person name="Markowitz V."/>
            <person name="Hugenholtz P."/>
            <person name="Kyrpides N.C."/>
            <person name="Klenk H.P."/>
            <person name="Woyke T."/>
        </authorList>
    </citation>
    <scope>NUCLEOTIDE SEQUENCE [LARGE SCALE GENOMIC DNA]</scope>
    <source>
        <strain evidence="2">DSM 15749 / LMG 21470 / R-8282</strain>
    </source>
</reference>
<dbReference type="Proteomes" id="UP000003844">
    <property type="component" value="Unassembled WGS sequence"/>
</dbReference>
<dbReference type="OrthoDB" id="1807857at2"/>
<dbReference type="Gene3D" id="1.10.10.10">
    <property type="entry name" value="Winged helix-like DNA-binding domain superfamily/Winged helix DNA-binding domain"/>
    <property type="match status" value="1"/>
</dbReference>
<dbReference type="RefSeq" id="WP_006988896.1">
    <property type="nucleotide sequence ID" value="NZ_JH594606.1"/>
</dbReference>
<dbReference type="SUPFAM" id="SSF46785">
    <property type="entry name" value="Winged helix' DNA-binding domain"/>
    <property type="match status" value="1"/>
</dbReference>
<evidence type="ECO:0000313" key="1">
    <source>
        <dbReference type="EMBL" id="EHQ02586.1"/>
    </source>
</evidence>
<dbReference type="EMBL" id="JH594606">
    <property type="protein sequence ID" value="EHQ02586.1"/>
    <property type="molecule type" value="Genomic_DNA"/>
</dbReference>
<accession>H2BT28</accession>
<protein>
    <recommendedName>
        <fullName evidence="3">DNA-binding transcriptional regulator GbsR (MarR family)</fullName>
    </recommendedName>
</protein>
<gene>
    <name evidence="1" type="ORF">Gilli_1945</name>
</gene>
<dbReference type="InterPro" id="IPR036390">
    <property type="entry name" value="WH_DNA-bd_sf"/>
</dbReference>
<sequence length="169" mass="19683">MKEANLASQKKNLIERMGVYLENHDNMAPLEARIFSALILTGNNGITFERLVGDLSASKSTICTHLNTLQAAGRVNYYTKSGDRKRYFTVIPNRLIQVMDEMLQKWQEQQVLHKDMLDFKRTMEQEDPEPGKNDLDLQFHENYLQFLEEVSLSVKKFKKKISQKQVEND</sequence>
<keyword evidence="2" id="KW-1185">Reference proteome</keyword>
<dbReference type="STRING" id="865937.Gilli_1945"/>
<dbReference type="InterPro" id="IPR036388">
    <property type="entry name" value="WH-like_DNA-bd_sf"/>
</dbReference>
<proteinExistence type="predicted"/>
<dbReference type="AlphaFoldDB" id="H2BT28"/>
<evidence type="ECO:0000313" key="2">
    <source>
        <dbReference type="Proteomes" id="UP000003844"/>
    </source>
</evidence>
<evidence type="ECO:0008006" key="3">
    <source>
        <dbReference type="Google" id="ProtNLM"/>
    </source>
</evidence>
<dbReference type="eggNOG" id="COG1510">
    <property type="taxonomic scope" value="Bacteria"/>
</dbReference>
<dbReference type="HOGENOM" id="CLU_120349_3_0_10"/>
<organism evidence="1 2">
    <name type="scientific">Gillisia limnaea (strain DSM 15749 / LMG 21470 / R-8282)</name>
    <dbReference type="NCBI Taxonomy" id="865937"/>
    <lineage>
        <taxon>Bacteria</taxon>
        <taxon>Pseudomonadati</taxon>
        <taxon>Bacteroidota</taxon>
        <taxon>Flavobacteriia</taxon>
        <taxon>Flavobacteriales</taxon>
        <taxon>Flavobacteriaceae</taxon>
        <taxon>Gillisia</taxon>
    </lineage>
</organism>
<name>H2BT28_GILLR</name>